<protein>
    <submittedName>
        <fullName evidence="2">Uncharacterized protein</fullName>
    </submittedName>
</protein>
<name>A0A9Q0U4E5_9ROSI</name>
<organism evidence="2 3">
    <name type="scientific">Salix koriyanagi</name>
    <dbReference type="NCBI Taxonomy" id="2511006"/>
    <lineage>
        <taxon>Eukaryota</taxon>
        <taxon>Viridiplantae</taxon>
        <taxon>Streptophyta</taxon>
        <taxon>Embryophyta</taxon>
        <taxon>Tracheophyta</taxon>
        <taxon>Spermatophyta</taxon>
        <taxon>Magnoliopsida</taxon>
        <taxon>eudicotyledons</taxon>
        <taxon>Gunneridae</taxon>
        <taxon>Pentapetalae</taxon>
        <taxon>rosids</taxon>
        <taxon>fabids</taxon>
        <taxon>Malpighiales</taxon>
        <taxon>Salicaceae</taxon>
        <taxon>Saliceae</taxon>
        <taxon>Salix</taxon>
    </lineage>
</organism>
<keyword evidence="3" id="KW-1185">Reference proteome</keyword>
<feature type="region of interest" description="Disordered" evidence="1">
    <location>
        <begin position="1"/>
        <end position="23"/>
    </location>
</feature>
<dbReference type="Proteomes" id="UP001151752">
    <property type="component" value="Chromosome 14"/>
</dbReference>
<proteinExistence type="predicted"/>
<comment type="caution">
    <text evidence="2">The sequence shown here is derived from an EMBL/GenBank/DDBJ whole genome shotgun (WGS) entry which is preliminary data.</text>
</comment>
<reference evidence="2" key="1">
    <citation type="submission" date="2022-11" db="EMBL/GenBank/DDBJ databases">
        <authorList>
            <person name="Hyden B.L."/>
            <person name="Feng K."/>
            <person name="Yates T."/>
            <person name="Jawdy S."/>
            <person name="Smart L.B."/>
            <person name="Muchero W."/>
        </authorList>
    </citation>
    <scope>NUCLEOTIDE SEQUENCE</scope>
    <source>
        <tissue evidence="2">Shoot tip</tissue>
    </source>
</reference>
<evidence type="ECO:0000313" key="3">
    <source>
        <dbReference type="Proteomes" id="UP001151752"/>
    </source>
</evidence>
<dbReference type="AlphaFoldDB" id="A0A9Q0U4E5"/>
<sequence>MRNRNRASKNSVAQEKDSSSYYERGTSCSFAQINSQGNRINKNFGRKLASREILVQATICNWGQ</sequence>
<evidence type="ECO:0000313" key="2">
    <source>
        <dbReference type="EMBL" id="KAJ6723245.1"/>
    </source>
</evidence>
<reference evidence="2" key="2">
    <citation type="journal article" date="2023" name="Int. J. Mol. Sci.">
        <title>De Novo Assembly and Annotation of 11 Diverse Shrub Willow (Salix) Genomes Reveals Novel Gene Organization in Sex-Linked Regions.</title>
        <authorList>
            <person name="Hyden B."/>
            <person name="Feng K."/>
            <person name="Yates T.B."/>
            <person name="Jawdy S."/>
            <person name="Cereghino C."/>
            <person name="Smart L.B."/>
            <person name="Muchero W."/>
        </authorList>
    </citation>
    <scope>NUCLEOTIDE SEQUENCE</scope>
    <source>
        <tissue evidence="2">Shoot tip</tissue>
    </source>
</reference>
<accession>A0A9Q0U4E5</accession>
<dbReference type="EMBL" id="JAPFFM010000013">
    <property type="protein sequence ID" value="KAJ6723245.1"/>
    <property type="molecule type" value="Genomic_DNA"/>
</dbReference>
<evidence type="ECO:0000256" key="1">
    <source>
        <dbReference type="SAM" id="MobiDB-lite"/>
    </source>
</evidence>
<gene>
    <name evidence="2" type="ORF">OIU74_007757</name>
</gene>